<dbReference type="Proteomes" id="UP000476281">
    <property type="component" value="Unassembled WGS sequence"/>
</dbReference>
<feature type="non-terminal residue" evidence="1">
    <location>
        <position position="1"/>
    </location>
</feature>
<dbReference type="AlphaFoldDB" id="A0A6L3XV87"/>
<gene>
    <name evidence="1" type="ORF">F9C29_21415</name>
</gene>
<proteinExistence type="predicted"/>
<organism evidence="1 2">
    <name type="scientific">Enterobacter hormaechei</name>
    <dbReference type="NCBI Taxonomy" id="158836"/>
    <lineage>
        <taxon>Bacteria</taxon>
        <taxon>Pseudomonadati</taxon>
        <taxon>Pseudomonadota</taxon>
        <taxon>Gammaproteobacteria</taxon>
        <taxon>Enterobacterales</taxon>
        <taxon>Enterobacteriaceae</taxon>
        <taxon>Enterobacter</taxon>
        <taxon>Enterobacter cloacae complex</taxon>
    </lineage>
</organism>
<accession>A0A6L3XV87</accession>
<evidence type="ECO:0000313" key="1">
    <source>
        <dbReference type="EMBL" id="KAB2507453.1"/>
    </source>
</evidence>
<comment type="caution">
    <text evidence="1">The sequence shown here is derived from an EMBL/GenBank/DDBJ whole genome shotgun (WGS) entry which is preliminary data.</text>
</comment>
<sequence>VFALAMAVAIIIPMALTTVVYQRKFRQGTLQIV</sequence>
<name>A0A6L3XV87_9ENTR</name>
<keyword evidence="1" id="KW-0813">Transport</keyword>
<dbReference type="EMBL" id="WBSZ01000949">
    <property type="protein sequence ID" value="KAB2507453.1"/>
    <property type="molecule type" value="Genomic_DNA"/>
</dbReference>
<reference evidence="1 2" key="1">
    <citation type="submission" date="2019-09" db="EMBL/GenBank/DDBJ databases">
        <title>Reversal of blaTEM antimicrobial resistance by CRISPR-Cas9 in clinical E. coli and other Enterobacteriaceae strains.</title>
        <authorList>
            <person name="Tagliaferri T."/>
            <person name="Guimaraes N."/>
            <person name="Pereira M."/>
            <person name="Felicori L."/>
            <person name="Horz H.-P."/>
            <person name="Santos S."/>
            <person name="Mendes T."/>
        </authorList>
    </citation>
    <scope>NUCLEOTIDE SEQUENCE [LARGE SCALE GENOMIC DNA]</scope>
    <source>
        <strain evidence="1 2">E2_blaTEM_MG</strain>
    </source>
</reference>
<keyword evidence="1" id="KW-0762">Sugar transport</keyword>
<evidence type="ECO:0000313" key="2">
    <source>
        <dbReference type="Proteomes" id="UP000476281"/>
    </source>
</evidence>
<protein>
    <submittedName>
        <fullName evidence="1">PTS glucose transporter subunit IIC</fullName>
    </submittedName>
</protein>